<proteinExistence type="predicted"/>
<name>A0A0F9E6B0_9ZZZZ</name>
<dbReference type="InterPro" id="IPR055776">
    <property type="entry name" value="DUF7352"/>
</dbReference>
<dbReference type="AlphaFoldDB" id="A0A0F9E6B0"/>
<protein>
    <recommendedName>
        <fullName evidence="1">DUF7352 domain-containing protein</fullName>
    </recommendedName>
</protein>
<accession>A0A0F9E6B0</accession>
<sequence>MIIYKYPFSIRDYISIAMPQGAEILSVQVQDRGTFIWAAVDINKPLENKLFRLIGTGHEIDSLDYKSLKYIGTFQLTGFVGHLFEVL</sequence>
<evidence type="ECO:0000259" key="1">
    <source>
        <dbReference type="Pfam" id="PF24043"/>
    </source>
</evidence>
<dbReference type="EMBL" id="LAZR01026186">
    <property type="protein sequence ID" value="KKL69519.1"/>
    <property type="molecule type" value="Genomic_DNA"/>
</dbReference>
<comment type="caution">
    <text evidence="2">The sequence shown here is derived from an EMBL/GenBank/DDBJ whole genome shotgun (WGS) entry which is preliminary data.</text>
</comment>
<evidence type="ECO:0000313" key="2">
    <source>
        <dbReference type="EMBL" id="KKL69519.1"/>
    </source>
</evidence>
<organism evidence="2">
    <name type="scientific">marine sediment metagenome</name>
    <dbReference type="NCBI Taxonomy" id="412755"/>
    <lineage>
        <taxon>unclassified sequences</taxon>
        <taxon>metagenomes</taxon>
        <taxon>ecological metagenomes</taxon>
    </lineage>
</organism>
<gene>
    <name evidence="2" type="ORF">LCGC14_2114120</name>
</gene>
<dbReference type="Pfam" id="PF24043">
    <property type="entry name" value="DUF7352"/>
    <property type="match status" value="1"/>
</dbReference>
<feature type="domain" description="DUF7352" evidence="1">
    <location>
        <begin position="2"/>
        <end position="86"/>
    </location>
</feature>
<reference evidence="2" key="1">
    <citation type="journal article" date="2015" name="Nature">
        <title>Complex archaea that bridge the gap between prokaryotes and eukaryotes.</title>
        <authorList>
            <person name="Spang A."/>
            <person name="Saw J.H."/>
            <person name="Jorgensen S.L."/>
            <person name="Zaremba-Niedzwiedzka K."/>
            <person name="Martijn J."/>
            <person name="Lind A.E."/>
            <person name="van Eijk R."/>
            <person name="Schleper C."/>
            <person name="Guy L."/>
            <person name="Ettema T.J."/>
        </authorList>
    </citation>
    <scope>NUCLEOTIDE SEQUENCE</scope>
</reference>